<comment type="caution">
    <text evidence="1">The sequence shown here is derived from an EMBL/GenBank/DDBJ whole genome shotgun (WGS) entry which is preliminary data.</text>
</comment>
<gene>
    <name evidence="1" type="ORF">AcdelDRAFT_1444</name>
</gene>
<dbReference type="Proteomes" id="UP000003856">
    <property type="component" value="Unassembled WGS sequence"/>
</dbReference>
<name>C5T3G4_ACIDE</name>
<dbReference type="EMBL" id="ACQT01000030">
    <property type="protein sequence ID" value="EER61015.1"/>
    <property type="molecule type" value="Genomic_DNA"/>
</dbReference>
<protein>
    <submittedName>
        <fullName evidence="1">Uncharacterized protein</fullName>
    </submittedName>
</protein>
<dbReference type="PATRIC" id="fig|573060.9.peg.3752"/>
<organism evidence="1 2">
    <name type="scientific">Acidovorax delafieldii 2AN</name>
    <dbReference type="NCBI Taxonomy" id="573060"/>
    <lineage>
        <taxon>Bacteria</taxon>
        <taxon>Pseudomonadati</taxon>
        <taxon>Pseudomonadota</taxon>
        <taxon>Betaproteobacteria</taxon>
        <taxon>Burkholderiales</taxon>
        <taxon>Comamonadaceae</taxon>
        <taxon>Acidovorax</taxon>
    </lineage>
</organism>
<evidence type="ECO:0000313" key="1">
    <source>
        <dbReference type="EMBL" id="EER61015.1"/>
    </source>
</evidence>
<proteinExistence type="predicted"/>
<sequence>MPSVSLRTAPVSLNRRTALLGAVGLLALPATGAAAT</sequence>
<keyword evidence="2" id="KW-1185">Reference proteome</keyword>
<accession>C5T3G4</accession>
<dbReference type="AlphaFoldDB" id="C5T3G4"/>
<feature type="non-terminal residue" evidence="1">
    <location>
        <position position="36"/>
    </location>
</feature>
<reference evidence="1 2" key="1">
    <citation type="submission" date="2009-05" db="EMBL/GenBank/DDBJ databases">
        <title>The draft genome of Acidovorax delafieldii 2AN.</title>
        <authorList>
            <consortium name="US DOE Joint Genome Institute (JGI-PGF)"/>
            <person name="Lucas S."/>
            <person name="Copeland A."/>
            <person name="Lapidus A."/>
            <person name="Glavina del Rio T."/>
            <person name="Tice H."/>
            <person name="Bruce D."/>
            <person name="Goodwin L."/>
            <person name="Pitluck S."/>
            <person name="Larimer F."/>
            <person name="Land M.L."/>
            <person name="Hauser L."/>
            <person name="Shelobolina E.S."/>
            <person name="Picardal F."/>
            <person name="Roden E."/>
            <person name="Emerson D."/>
        </authorList>
    </citation>
    <scope>NUCLEOTIDE SEQUENCE [LARGE SCALE GENOMIC DNA]</scope>
    <source>
        <strain evidence="1 2">2AN</strain>
    </source>
</reference>
<evidence type="ECO:0000313" key="2">
    <source>
        <dbReference type="Proteomes" id="UP000003856"/>
    </source>
</evidence>